<keyword evidence="8" id="KW-1185">Reference proteome</keyword>
<dbReference type="SUPFAM" id="SSF111369">
    <property type="entry name" value="HlyD-like secretion proteins"/>
    <property type="match status" value="2"/>
</dbReference>
<keyword evidence="2" id="KW-0175">Coiled coil</keyword>
<dbReference type="Pfam" id="PF25917">
    <property type="entry name" value="BSH_RND"/>
    <property type="match status" value="1"/>
</dbReference>
<evidence type="ECO:0000259" key="6">
    <source>
        <dbReference type="Pfam" id="PF25990"/>
    </source>
</evidence>
<dbReference type="PROSITE" id="PS51257">
    <property type="entry name" value="PROKAR_LIPOPROTEIN"/>
    <property type="match status" value="1"/>
</dbReference>
<dbReference type="InterPro" id="IPR058636">
    <property type="entry name" value="Beta-barrel_YknX"/>
</dbReference>
<dbReference type="Gene3D" id="2.40.50.100">
    <property type="match status" value="2"/>
</dbReference>
<feature type="compositionally biased region" description="Acidic residues" evidence="3">
    <location>
        <begin position="440"/>
        <end position="454"/>
    </location>
</feature>
<reference evidence="7 8" key="1">
    <citation type="submission" date="2024-09" db="EMBL/GenBank/DDBJ databases">
        <authorList>
            <person name="Sun Q."/>
            <person name="Mori K."/>
        </authorList>
    </citation>
    <scope>NUCLEOTIDE SEQUENCE [LARGE SCALE GENOMIC DNA]</scope>
    <source>
        <strain evidence="7 8">NCAIM B.02301</strain>
    </source>
</reference>
<sequence>MIRNKNVWAAFLLVCMFVLIGCNSQTSETVSGNEEEAEAPTHPVEISEVTRGVLSNELKLSGNVMAGKHMPVLPMLSGEVKKVLVKNGDTVKRGDVLIEIDATDVDLNIAQARAGLEAARANLNSSKSIREQSIKQAELQLNQAREVHDMVVNAESSSDVLLDEVPEELQAVFGSLLGSNMPTQQDVNQAKSAVKQAEMGLEQAKSTGQIEAAEASVKQAEISVQMAEQQKTHAVVMAPISGQITGFNTVVGELVSPQAPLMQLVQMDEPIVQINVTESMLPNIKMDQSVVVYINSFNQRYEGKIKYISLLPGEQTRSYPVEIELTDPEDNLRVGMLAEVIIDTAIANEQVLVSVAAVLEENDESFIFVTSDGEKVERRTVEISSETTEWFAIESGVSEGEFMVVRGIHQLYDGALINIRNDINPSFNEAEVDETMRDEIETEELEEENEDTDK</sequence>
<gene>
    <name evidence="7" type="ORF">ACFFH4_14320</name>
</gene>
<evidence type="ECO:0000256" key="1">
    <source>
        <dbReference type="ARBA" id="ARBA00009477"/>
    </source>
</evidence>
<dbReference type="Gene3D" id="2.40.420.20">
    <property type="match status" value="1"/>
</dbReference>
<protein>
    <submittedName>
        <fullName evidence="7">Efflux RND transporter periplasmic adaptor subunit</fullName>
    </submittedName>
</protein>
<evidence type="ECO:0000259" key="5">
    <source>
        <dbReference type="Pfam" id="PF25917"/>
    </source>
</evidence>
<evidence type="ECO:0000313" key="7">
    <source>
        <dbReference type="EMBL" id="MFC0560212.1"/>
    </source>
</evidence>
<keyword evidence="4" id="KW-0732">Signal</keyword>
<feature type="signal peptide" evidence="4">
    <location>
        <begin position="1"/>
        <end position="20"/>
    </location>
</feature>
<feature type="chain" id="PRO_5046084017" evidence="4">
    <location>
        <begin position="21"/>
        <end position="454"/>
    </location>
</feature>
<dbReference type="Gene3D" id="2.40.30.170">
    <property type="match status" value="1"/>
</dbReference>
<dbReference type="RefSeq" id="WP_273840324.1">
    <property type="nucleotide sequence ID" value="NZ_JAQQWT010000002.1"/>
</dbReference>
<dbReference type="Pfam" id="PF25990">
    <property type="entry name" value="Beta-barrel_YknX"/>
    <property type="match status" value="1"/>
</dbReference>
<evidence type="ECO:0000256" key="4">
    <source>
        <dbReference type="SAM" id="SignalP"/>
    </source>
</evidence>
<dbReference type="PANTHER" id="PTHR30469">
    <property type="entry name" value="MULTIDRUG RESISTANCE PROTEIN MDTA"/>
    <property type="match status" value="1"/>
</dbReference>
<feature type="domain" description="YknX-like beta-barrel" evidence="6">
    <location>
        <begin position="272"/>
        <end position="338"/>
    </location>
</feature>
<dbReference type="NCBIfam" id="TIGR01730">
    <property type="entry name" value="RND_mfp"/>
    <property type="match status" value="1"/>
</dbReference>
<dbReference type="Proteomes" id="UP001589833">
    <property type="component" value="Unassembled WGS sequence"/>
</dbReference>
<feature type="domain" description="Multidrug resistance protein MdtA-like barrel-sandwich hybrid" evidence="5">
    <location>
        <begin position="72"/>
        <end position="258"/>
    </location>
</feature>
<comment type="similarity">
    <text evidence="1">Belongs to the membrane fusion protein (MFP) (TC 8.A.1) family.</text>
</comment>
<dbReference type="InterPro" id="IPR006143">
    <property type="entry name" value="RND_pump_MFP"/>
</dbReference>
<dbReference type="InterPro" id="IPR058625">
    <property type="entry name" value="MdtA-like_BSH"/>
</dbReference>
<evidence type="ECO:0000313" key="8">
    <source>
        <dbReference type="Proteomes" id="UP001589833"/>
    </source>
</evidence>
<dbReference type="PANTHER" id="PTHR30469:SF15">
    <property type="entry name" value="HLYD FAMILY OF SECRETION PROTEINS"/>
    <property type="match status" value="1"/>
</dbReference>
<feature type="region of interest" description="Disordered" evidence="3">
    <location>
        <begin position="433"/>
        <end position="454"/>
    </location>
</feature>
<dbReference type="EMBL" id="JBHLTR010000017">
    <property type="protein sequence ID" value="MFC0560212.1"/>
    <property type="molecule type" value="Genomic_DNA"/>
</dbReference>
<proteinExistence type="inferred from homology"/>
<evidence type="ECO:0000256" key="3">
    <source>
        <dbReference type="SAM" id="MobiDB-lite"/>
    </source>
</evidence>
<accession>A0ABV6NIV2</accession>
<comment type="caution">
    <text evidence="7">The sequence shown here is derived from an EMBL/GenBank/DDBJ whole genome shotgun (WGS) entry which is preliminary data.</text>
</comment>
<evidence type="ECO:0000256" key="2">
    <source>
        <dbReference type="SAM" id="Coils"/>
    </source>
</evidence>
<name>A0ABV6NIV2_9BACI</name>
<organism evidence="7 8">
    <name type="scientific">Halalkalibacter alkalisediminis</name>
    <dbReference type="NCBI Taxonomy" id="935616"/>
    <lineage>
        <taxon>Bacteria</taxon>
        <taxon>Bacillati</taxon>
        <taxon>Bacillota</taxon>
        <taxon>Bacilli</taxon>
        <taxon>Bacillales</taxon>
        <taxon>Bacillaceae</taxon>
        <taxon>Halalkalibacter</taxon>
    </lineage>
</organism>
<feature type="coiled-coil region" evidence="2">
    <location>
        <begin position="187"/>
        <end position="230"/>
    </location>
</feature>